<evidence type="ECO:0000256" key="2">
    <source>
        <dbReference type="ARBA" id="ARBA00022942"/>
    </source>
</evidence>
<feature type="compositionally biased region" description="Basic and acidic residues" evidence="3">
    <location>
        <begin position="251"/>
        <end position="268"/>
    </location>
</feature>
<dbReference type="InterPro" id="IPR001353">
    <property type="entry name" value="Proteasome_sua/b"/>
</dbReference>
<dbReference type="SMART" id="SM00948">
    <property type="entry name" value="Proteasome_A_N"/>
    <property type="match status" value="1"/>
</dbReference>
<dbReference type="Gene3D" id="3.60.20.10">
    <property type="entry name" value="Glutamine Phosphoribosylpyrophosphate, subunit 1, domain 1"/>
    <property type="match status" value="2"/>
</dbReference>
<feature type="compositionally biased region" description="Basic residues" evidence="3">
    <location>
        <begin position="71"/>
        <end position="84"/>
    </location>
</feature>
<protein>
    <submittedName>
        <fullName evidence="5">Putative proteasome subunit alpha type-4-like protein</fullName>
    </submittedName>
</protein>
<keyword evidence="2 5" id="KW-0647">Proteasome</keyword>
<feature type="domain" description="Proteasome alpha-type subunits" evidence="4">
    <location>
        <begin position="5"/>
        <end position="27"/>
    </location>
</feature>
<sequence>MARRYDSRTTIFSPEGRLYQVEYAMEAIGHDRHLPRAILASDGIVLAAVAKKHQQASRRSVHRREDLQAARRHGVQRGWHHLGRQRADQRAASDRPAVPATVRRVDPLPSASVSWLSRPQAGVHSSTAGKRSPSASSDPCTVGWDKHYGYRAVPSRTRARNYGGWKATCIGNNSAAAVSILKQEYKENETTLKDALALAIKVLSKTLDMTKLTADKLEMATLTRDTVRNKTTVAILSLAQVEKLIKKHEQEEAKLEASKKEKEREKRSYGPPGNLALSLNGTSWSRQASGVLGTATHWQELHSLGGAVPARVAKPMRAHITGWVLADAALLWR</sequence>
<dbReference type="InterPro" id="IPR000426">
    <property type="entry name" value="Proteasome_asu_N"/>
</dbReference>
<feature type="compositionally biased region" description="Polar residues" evidence="3">
    <location>
        <begin position="116"/>
        <end position="139"/>
    </location>
</feature>
<dbReference type="InterPro" id="IPR050115">
    <property type="entry name" value="Proteasome_alpha"/>
</dbReference>
<dbReference type="AlphaFoldDB" id="A0A090XEF6"/>
<dbReference type="InterPro" id="IPR029055">
    <property type="entry name" value="Ntn_hydrolases_N"/>
</dbReference>
<dbReference type="EMBL" id="GBIH01001927">
    <property type="protein sequence ID" value="JAC92783.1"/>
    <property type="molecule type" value="mRNA"/>
</dbReference>
<organism evidence="5">
    <name type="scientific">Ixodes ricinus</name>
    <name type="common">Common tick</name>
    <name type="synonym">Acarus ricinus</name>
    <dbReference type="NCBI Taxonomy" id="34613"/>
    <lineage>
        <taxon>Eukaryota</taxon>
        <taxon>Metazoa</taxon>
        <taxon>Ecdysozoa</taxon>
        <taxon>Arthropoda</taxon>
        <taxon>Chelicerata</taxon>
        <taxon>Arachnida</taxon>
        <taxon>Acari</taxon>
        <taxon>Parasitiformes</taxon>
        <taxon>Ixodida</taxon>
        <taxon>Ixodoidea</taxon>
        <taxon>Ixodidae</taxon>
        <taxon>Ixodinae</taxon>
        <taxon>Ixodes</taxon>
    </lineage>
</organism>
<evidence type="ECO:0000313" key="5">
    <source>
        <dbReference type="EMBL" id="JAC92783.1"/>
    </source>
</evidence>
<accession>A0A090XEF6</accession>
<dbReference type="SUPFAM" id="SSF56235">
    <property type="entry name" value="N-terminal nucleophile aminohydrolases (Ntn hydrolases)"/>
    <property type="match status" value="2"/>
</dbReference>
<dbReference type="Pfam" id="PF10584">
    <property type="entry name" value="Proteasome_A_N"/>
    <property type="match status" value="1"/>
</dbReference>
<proteinExistence type="evidence at transcript level"/>
<evidence type="ECO:0000256" key="3">
    <source>
        <dbReference type="SAM" id="MobiDB-lite"/>
    </source>
</evidence>
<dbReference type="GO" id="GO:0006511">
    <property type="term" value="P:ubiquitin-dependent protein catabolic process"/>
    <property type="evidence" value="ECO:0007669"/>
    <property type="project" value="InterPro"/>
</dbReference>
<feature type="region of interest" description="Disordered" evidence="3">
    <location>
        <begin position="116"/>
        <end position="140"/>
    </location>
</feature>
<feature type="region of interest" description="Disordered" evidence="3">
    <location>
        <begin position="251"/>
        <end position="274"/>
    </location>
</feature>
<reference evidence="5" key="1">
    <citation type="journal article" date="2015" name="PLoS Negl. Trop. Dis.">
        <title>Deep Sequencing Analysis of the Ixodes ricinus Haemocytome.</title>
        <authorList>
            <person name="Kotsyfakis M."/>
            <person name="Kopacek P."/>
            <person name="Franta Z."/>
            <person name="Pedra J.H."/>
            <person name="Ribeiro J.M."/>
        </authorList>
    </citation>
    <scope>NUCLEOTIDE SEQUENCE</scope>
</reference>
<feature type="region of interest" description="Disordered" evidence="3">
    <location>
        <begin position="71"/>
        <end position="104"/>
    </location>
</feature>
<dbReference type="Pfam" id="PF00227">
    <property type="entry name" value="Proteasome"/>
    <property type="match status" value="1"/>
</dbReference>
<comment type="function">
    <text evidence="1">The proteasome is a multicatalytic proteinase complex which is characterized by its ability to cleave peptides with Arg, Phe, Tyr, Leu, and Glu adjacent to the leaving group at neutral or slightly basic pH. The proteasome has an ATP-dependent proteolytic activity.</text>
</comment>
<name>A0A090XEF6_IXORI</name>
<dbReference type="PROSITE" id="PS00388">
    <property type="entry name" value="PROTEASOME_ALPHA_1"/>
    <property type="match status" value="1"/>
</dbReference>
<dbReference type="GO" id="GO:0019773">
    <property type="term" value="C:proteasome core complex, alpha-subunit complex"/>
    <property type="evidence" value="ECO:0007669"/>
    <property type="project" value="InterPro"/>
</dbReference>
<evidence type="ECO:0000256" key="1">
    <source>
        <dbReference type="ARBA" id="ARBA00002000"/>
    </source>
</evidence>
<evidence type="ECO:0000259" key="4">
    <source>
        <dbReference type="PROSITE" id="PS00388"/>
    </source>
</evidence>
<dbReference type="PANTHER" id="PTHR11599">
    <property type="entry name" value="PROTEASOME SUBUNIT ALPHA/BETA"/>
    <property type="match status" value="1"/>
</dbReference>